<name>A0A0S4JEN0_BODSA</name>
<keyword evidence="1 2" id="KW-0812">Transmembrane</keyword>
<gene>
    <name evidence="2" type="ORF">BSAL_24175</name>
</gene>
<proteinExistence type="predicted"/>
<reference evidence="3" key="1">
    <citation type="submission" date="2015-09" db="EMBL/GenBank/DDBJ databases">
        <authorList>
            <consortium name="Pathogen Informatics"/>
        </authorList>
    </citation>
    <scope>NUCLEOTIDE SEQUENCE [LARGE SCALE GENOMIC DNA]</scope>
    <source>
        <strain evidence="3">Lake Konstanz</strain>
    </source>
</reference>
<dbReference type="VEuPathDB" id="TriTrypDB:BSAL_24175"/>
<keyword evidence="1" id="KW-1133">Transmembrane helix</keyword>
<organism evidence="2 3">
    <name type="scientific">Bodo saltans</name>
    <name type="common">Flagellated protozoan</name>
    <dbReference type="NCBI Taxonomy" id="75058"/>
    <lineage>
        <taxon>Eukaryota</taxon>
        <taxon>Discoba</taxon>
        <taxon>Euglenozoa</taxon>
        <taxon>Kinetoplastea</taxon>
        <taxon>Metakinetoplastina</taxon>
        <taxon>Eubodonida</taxon>
        <taxon>Bodonidae</taxon>
        <taxon>Bodo</taxon>
    </lineage>
</organism>
<keyword evidence="1" id="KW-0472">Membrane</keyword>
<protein>
    <submittedName>
        <fullName evidence="2">Transmembrane protein, putative</fullName>
    </submittedName>
</protein>
<feature type="transmembrane region" description="Helical" evidence="1">
    <location>
        <begin position="48"/>
        <end position="67"/>
    </location>
</feature>
<evidence type="ECO:0000313" key="3">
    <source>
        <dbReference type="Proteomes" id="UP000051952"/>
    </source>
</evidence>
<feature type="transmembrane region" description="Helical" evidence="1">
    <location>
        <begin position="87"/>
        <end position="110"/>
    </location>
</feature>
<dbReference type="EMBL" id="CYKH01001780">
    <property type="protein sequence ID" value="CUG89940.1"/>
    <property type="molecule type" value="Genomic_DNA"/>
</dbReference>
<keyword evidence="3" id="KW-1185">Reference proteome</keyword>
<sequence length="221" mass="24756">MRNRNSSTKKEFNIEAERLLGSNDALSSSEQEMVLEYLAEANDGTNKLFLLIGALLHGILGSVYLFLFASKDRTLPFLLEPKLPQPLVRVCLFVSAATMLGAGIALATFVRKIRFQFDVSTWVSLDTATKLKSVESEKQRLTEKFKIQRQFHFIAAAIASVPAVLFAVETLRSLEPEFLDVIAAVWQPFVHLGMCLILSWMEESQFGVVQLLAVTYTHEKA</sequence>
<evidence type="ECO:0000256" key="1">
    <source>
        <dbReference type="SAM" id="Phobius"/>
    </source>
</evidence>
<feature type="transmembrane region" description="Helical" evidence="1">
    <location>
        <begin position="181"/>
        <end position="201"/>
    </location>
</feature>
<evidence type="ECO:0000313" key="2">
    <source>
        <dbReference type="EMBL" id="CUG89940.1"/>
    </source>
</evidence>
<accession>A0A0S4JEN0</accession>
<feature type="transmembrane region" description="Helical" evidence="1">
    <location>
        <begin position="151"/>
        <end position="169"/>
    </location>
</feature>
<dbReference type="Proteomes" id="UP000051952">
    <property type="component" value="Unassembled WGS sequence"/>
</dbReference>
<dbReference type="AlphaFoldDB" id="A0A0S4JEN0"/>